<protein>
    <submittedName>
        <fullName evidence="1">Si:ch211-191j22.3</fullName>
    </submittedName>
</protein>
<dbReference type="STRING" id="1676925.ENSPKIP00000020948"/>
<name>A0A3B3RRL8_9TELE</name>
<evidence type="ECO:0000313" key="2">
    <source>
        <dbReference type="Proteomes" id="UP000261540"/>
    </source>
</evidence>
<dbReference type="Proteomes" id="UP000261540">
    <property type="component" value="Unplaced"/>
</dbReference>
<sequence length="109" mass="12440">MSDCKINDGDMSTLQLFQQVALLGWLRSDSEESKDLLTTLTGARVMHAVHNRLTRRSQLDAYKRECILSVADYVRRHPRASQQELSAEVEKHIKLFAARVQMLDSSPLL</sequence>
<proteinExistence type="predicted"/>
<keyword evidence="2" id="KW-1185">Reference proteome</keyword>
<dbReference type="GeneTree" id="ENSGT00610000087474"/>
<accession>A0A3B3RRL8</accession>
<organism evidence="1 2">
    <name type="scientific">Paramormyrops kingsleyae</name>
    <dbReference type="NCBI Taxonomy" id="1676925"/>
    <lineage>
        <taxon>Eukaryota</taxon>
        <taxon>Metazoa</taxon>
        <taxon>Chordata</taxon>
        <taxon>Craniata</taxon>
        <taxon>Vertebrata</taxon>
        <taxon>Euteleostomi</taxon>
        <taxon>Actinopterygii</taxon>
        <taxon>Neopterygii</taxon>
        <taxon>Teleostei</taxon>
        <taxon>Osteoglossocephala</taxon>
        <taxon>Osteoglossomorpha</taxon>
        <taxon>Osteoglossiformes</taxon>
        <taxon>Mormyridae</taxon>
        <taxon>Paramormyrops</taxon>
    </lineage>
</organism>
<dbReference type="Ensembl" id="ENSPKIT00000001573.1">
    <property type="protein sequence ID" value="ENSPKIP00000020948.1"/>
    <property type="gene ID" value="ENSPKIG00000005542.1"/>
</dbReference>
<reference evidence="1" key="1">
    <citation type="submission" date="2025-08" db="UniProtKB">
        <authorList>
            <consortium name="Ensembl"/>
        </authorList>
    </citation>
    <scope>IDENTIFICATION</scope>
</reference>
<dbReference type="AlphaFoldDB" id="A0A3B3RRL8"/>
<evidence type="ECO:0000313" key="1">
    <source>
        <dbReference type="Ensembl" id="ENSPKIP00000020948.1"/>
    </source>
</evidence>
<reference evidence="1" key="2">
    <citation type="submission" date="2025-09" db="UniProtKB">
        <authorList>
            <consortium name="Ensembl"/>
        </authorList>
    </citation>
    <scope>IDENTIFICATION</scope>
</reference>